<protein>
    <submittedName>
        <fullName evidence="2">Tyrosine-protein kinase</fullName>
    </submittedName>
</protein>
<evidence type="ECO:0000313" key="1">
    <source>
        <dbReference type="Proteomes" id="UP000095286"/>
    </source>
</evidence>
<sequence>MSAVADTDSKTKPPKMTEAGVSVDINTSASPKKMNVSKRHDIVEKKTWEALYEDEEKADPNEINDTIPNKQIPTNAKFGPDGEYIFRKLEDQKWYHAMRPRADIIHLLKEDGDWLVRISDTRGTFEVILTVKGGRNGLTNLSLGVNVNKFFFLNASSKGKNQKFFMCVVDLVEYYMNKKLPGKVQMKRAVIRPAWLIKKSQVCFDVVNDKIGKGNFAFVYKGKFSDPPTAAIDVAVKVAIMNSEDGNNIKMAKDDLMKEAKIMSYFAHDNVIRFFGIACDDPPVMLVMEFCGGGALDSHLTKAGDTILPAERILYAYEIARGMKYLHYKKSIHRDLATRNVLISSSGVLKVADFGLSRMAEELKNENFVKAHIPILWMAPETLYREPKYTEKSDVWSFAVLLFEIYTNGAKPWPEISNFKQIAKYIRKCKMWKMPVGSPPEMVTLVNSIFVLDLDTRPNFAQISETLKNHLVLAKKDISVTALSLNKLKNVKRTSWNISNKNVNSLSEESASQSKSLSRDDTKESD</sequence>
<name>A0AC35UEK7_9BILA</name>
<dbReference type="WBParaSite" id="RSKR_0001106500.1">
    <property type="protein sequence ID" value="RSKR_0001106500.1"/>
    <property type="gene ID" value="RSKR_0001106500"/>
</dbReference>
<dbReference type="Proteomes" id="UP000095286">
    <property type="component" value="Unplaced"/>
</dbReference>
<reference evidence="2" key="1">
    <citation type="submission" date="2016-11" db="UniProtKB">
        <authorList>
            <consortium name="WormBaseParasite"/>
        </authorList>
    </citation>
    <scope>IDENTIFICATION</scope>
    <source>
        <strain evidence="2">KR3021</strain>
    </source>
</reference>
<accession>A0AC35UEK7</accession>
<evidence type="ECO:0000313" key="2">
    <source>
        <dbReference type="WBParaSite" id="RSKR_0001106500.1"/>
    </source>
</evidence>
<proteinExistence type="predicted"/>
<organism evidence="1 2">
    <name type="scientific">Rhabditophanes sp. KR3021</name>
    <dbReference type="NCBI Taxonomy" id="114890"/>
    <lineage>
        <taxon>Eukaryota</taxon>
        <taxon>Metazoa</taxon>
        <taxon>Ecdysozoa</taxon>
        <taxon>Nematoda</taxon>
        <taxon>Chromadorea</taxon>
        <taxon>Rhabditida</taxon>
        <taxon>Tylenchina</taxon>
        <taxon>Panagrolaimomorpha</taxon>
        <taxon>Strongyloidoidea</taxon>
        <taxon>Alloionematidae</taxon>
        <taxon>Rhabditophanes</taxon>
    </lineage>
</organism>